<dbReference type="PANTHER" id="PTHR30329:SF21">
    <property type="entry name" value="LIPOPROTEIN YIAD-RELATED"/>
    <property type="match status" value="1"/>
</dbReference>
<evidence type="ECO:0000256" key="7">
    <source>
        <dbReference type="PROSITE-ProRule" id="PRU00473"/>
    </source>
</evidence>
<evidence type="ECO:0000259" key="9">
    <source>
        <dbReference type="PROSITE" id="PS51123"/>
    </source>
</evidence>
<dbReference type="Pfam" id="PF00691">
    <property type="entry name" value="OmpA"/>
    <property type="match status" value="1"/>
</dbReference>
<feature type="region of interest" description="Disordered" evidence="8">
    <location>
        <begin position="139"/>
        <end position="246"/>
    </location>
</feature>
<dbReference type="RefSeq" id="WP_244450451.1">
    <property type="nucleotide sequence ID" value="NZ_CP083239.1"/>
</dbReference>
<evidence type="ECO:0000256" key="1">
    <source>
        <dbReference type="ARBA" id="ARBA00004162"/>
    </source>
</evidence>
<dbReference type="KEGG" id="apol:K9D25_08670"/>
<feature type="compositionally biased region" description="Low complexity" evidence="8">
    <location>
        <begin position="180"/>
        <end position="196"/>
    </location>
</feature>
<reference evidence="10" key="1">
    <citation type="submission" date="2021-09" db="EMBL/GenBank/DDBJ databases">
        <title>Network and meta-omics reveal the key degrader and cooperation patterns in an efficient 1,4-dioxane-degrading microbial community.</title>
        <authorList>
            <person name="Dai C."/>
        </authorList>
    </citation>
    <scope>NUCLEOTIDE SEQUENCE</scope>
    <source>
        <strain evidence="10">ZM13</strain>
    </source>
</reference>
<organism evidence="10 11">
    <name type="scientific">Ancylobacter polymorphus</name>
    <dbReference type="NCBI Taxonomy" id="223390"/>
    <lineage>
        <taxon>Bacteria</taxon>
        <taxon>Pseudomonadati</taxon>
        <taxon>Pseudomonadota</taxon>
        <taxon>Alphaproteobacteria</taxon>
        <taxon>Hyphomicrobiales</taxon>
        <taxon>Xanthobacteraceae</taxon>
        <taxon>Ancylobacter</taxon>
    </lineage>
</organism>
<keyword evidence="6 7" id="KW-0472">Membrane</keyword>
<feature type="region of interest" description="Disordered" evidence="8">
    <location>
        <begin position="73"/>
        <end position="96"/>
    </location>
</feature>
<dbReference type="Proteomes" id="UP000831684">
    <property type="component" value="Chromosome"/>
</dbReference>
<keyword evidence="3" id="KW-1003">Cell membrane</keyword>
<evidence type="ECO:0000256" key="4">
    <source>
        <dbReference type="ARBA" id="ARBA00022692"/>
    </source>
</evidence>
<dbReference type="InterPro" id="IPR006665">
    <property type="entry name" value="OmpA-like"/>
</dbReference>
<evidence type="ECO:0000256" key="6">
    <source>
        <dbReference type="ARBA" id="ARBA00023136"/>
    </source>
</evidence>
<dbReference type="SUPFAM" id="SSF103088">
    <property type="entry name" value="OmpA-like"/>
    <property type="match status" value="1"/>
</dbReference>
<dbReference type="NCBIfam" id="NF004651">
    <property type="entry name" value="PRK05996.1"/>
    <property type="match status" value="1"/>
</dbReference>
<evidence type="ECO:0000313" key="11">
    <source>
        <dbReference type="Proteomes" id="UP000831684"/>
    </source>
</evidence>
<accession>A0A9E7A8H8</accession>
<protein>
    <submittedName>
        <fullName evidence="10">MotB family protein</fullName>
    </submittedName>
</protein>
<evidence type="ECO:0000256" key="2">
    <source>
        <dbReference type="ARBA" id="ARBA00008914"/>
    </source>
</evidence>
<evidence type="ECO:0000256" key="3">
    <source>
        <dbReference type="ARBA" id="ARBA00022475"/>
    </source>
</evidence>
<keyword evidence="5" id="KW-1133">Transmembrane helix</keyword>
<dbReference type="InterPro" id="IPR050330">
    <property type="entry name" value="Bact_OuterMem_StrucFunc"/>
</dbReference>
<feature type="domain" description="OmpA-like" evidence="9">
    <location>
        <begin position="300"/>
        <end position="421"/>
    </location>
</feature>
<dbReference type="GO" id="GO:0005886">
    <property type="term" value="C:plasma membrane"/>
    <property type="evidence" value="ECO:0007669"/>
    <property type="project" value="UniProtKB-SubCell"/>
</dbReference>
<dbReference type="Pfam" id="PF13677">
    <property type="entry name" value="MotB_plug"/>
    <property type="match status" value="1"/>
</dbReference>
<dbReference type="InterPro" id="IPR036737">
    <property type="entry name" value="OmpA-like_sf"/>
</dbReference>
<gene>
    <name evidence="10" type="ORF">K9D25_08670</name>
</gene>
<name>A0A9E7A8H8_9HYPH</name>
<dbReference type="AlphaFoldDB" id="A0A9E7A8H8"/>
<proteinExistence type="inferred from homology"/>
<evidence type="ECO:0000256" key="8">
    <source>
        <dbReference type="SAM" id="MobiDB-lite"/>
    </source>
</evidence>
<evidence type="ECO:0000313" key="10">
    <source>
        <dbReference type="EMBL" id="UOK72754.1"/>
    </source>
</evidence>
<feature type="compositionally biased region" description="Basic and acidic residues" evidence="8">
    <location>
        <begin position="73"/>
        <end position="88"/>
    </location>
</feature>
<dbReference type="Gene3D" id="3.30.1330.60">
    <property type="entry name" value="OmpA-like domain"/>
    <property type="match status" value="1"/>
</dbReference>
<dbReference type="CDD" id="cd07185">
    <property type="entry name" value="OmpA_C-like"/>
    <property type="match status" value="1"/>
</dbReference>
<dbReference type="PANTHER" id="PTHR30329">
    <property type="entry name" value="STATOR ELEMENT OF FLAGELLAR MOTOR COMPLEX"/>
    <property type="match status" value="1"/>
</dbReference>
<dbReference type="InterPro" id="IPR025713">
    <property type="entry name" value="MotB-like_N_dom"/>
</dbReference>
<comment type="subcellular location">
    <subcellularLocation>
        <location evidence="1">Cell membrane</location>
        <topology evidence="1">Single-pass membrane protein</topology>
    </subcellularLocation>
</comment>
<comment type="similarity">
    <text evidence="2">Belongs to the MotB family.</text>
</comment>
<dbReference type="PROSITE" id="PS51123">
    <property type="entry name" value="OMPA_2"/>
    <property type="match status" value="1"/>
</dbReference>
<keyword evidence="4" id="KW-0812">Transmembrane</keyword>
<sequence length="422" mass="44466">MAGPEHQELIIIKRHDDEEHEHHSSAWKVAHADFMTAMMAFFLIMWLINVTDKDVRKAIANYFNPVNLADSVSERKGLNDPEDIKDVGTSDDGDQMSALKDTVGENTGKGEEVQQGPREAALFQDPYAVLAEIVADAPPGTPTSLDAPIGVNSEPGTGSGDATRDPFDPVYWQMTSTRKAQATAPGTAGIGAPQGTRPDAGAKRDTPNPAVEGMDGSPAGGPTPDSTRAGGIAGATKAASSTPDGDSAKAVAAKAVAANGPARTEGAQGPAEKLEEQIKADLAAAMGGATGPQVTVRKTGDGTVISLTDDLDFSMFPIGSAVPDARIVAAMARIAQTLKDRPGDVVIRGYTDGRPFRSPTYDNWQLSAARANIAHYMLVRGGLDEGRIKQIVGFADRNLKNKADPNAPENRRIEIVLQEPVR</sequence>
<dbReference type="EMBL" id="CP083239">
    <property type="protein sequence ID" value="UOK72754.1"/>
    <property type="molecule type" value="Genomic_DNA"/>
</dbReference>
<evidence type="ECO:0000256" key="5">
    <source>
        <dbReference type="ARBA" id="ARBA00022989"/>
    </source>
</evidence>